<protein>
    <submittedName>
        <fullName evidence="1">Uncharacterized protein</fullName>
    </submittedName>
</protein>
<comment type="caution">
    <text evidence="1">The sequence shown here is derived from an EMBL/GenBank/DDBJ whole genome shotgun (WGS) entry which is preliminary data.</text>
</comment>
<proteinExistence type="predicted"/>
<evidence type="ECO:0000313" key="1">
    <source>
        <dbReference type="EMBL" id="GEB51026.1"/>
    </source>
</evidence>
<gene>
    <name evidence="1" type="ORF">SCA03_35770</name>
</gene>
<dbReference type="OrthoDB" id="4268914at2"/>
<reference evidence="1 2" key="1">
    <citation type="submission" date="2019-06" db="EMBL/GenBank/DDBJ databases">
        <title>Whole genome shotgun sequence of Streptomyces cacaoi subsp. cacaoi NBRC 12748.</title>
        <authorList>
            <person name="Hosoyama A."/>
            <person name="Uohara A."/>
            <person name="Ohji S."/>
            <person name="Ichikawa N."/>
        </authorList>
    </citation>
    <scope>NUCLEOTIDE SEQUENCE [LARGE SCALE GENOMIC DNA]</scope>
    <source>
        <strain evidence="1 2">NBRC 12748</strain>
    </source>
</reference>
<dbReference type="RefSeq" id="WP_086814013.1">
    <property type="nucleotide sequence ID" value="NZ_BJMM01000017.1"/>
</dbReference>
<organism evidence="1 2">
    <name type="scientific">Streptomyces cacaoi</name>
    <dbReference type="NCBI Taxonomy" id="1898"/>
    <lineage>
        <taxon>Bacteria</taxon>
        <taxon>Bacillati</taxon>
        <taxon>Actinomycetota</taxon>
        <taxon>Actinomycetes</taxon>
        <taxon>Kitasatosporales</taxon>
        <taxon>Streptomycetaceae</taxon>
        <taxon>Streptomyces</taxon>
    </lineage>
</organism>
<sequence length="83" mass="8607">MSGDAGGPPVGRGWCVDCERYVGDAMAVAYAQGNSGPGKVLEACIAHAREYAALWFAPQWLKDDIAALDTAGTAPDADPRDPA</sequence>
<keyword evidence="2" id="KW-1185">Reference proteome</keyword>
<evidence type="ECO:0000313" key="2">
    <source>
        <dbReference type="Proteomes" id="UP000319210"/>
    </source>
</evidence>
<dbReference type="AlphaFoldDB" id="A0A4Y3R027"/>
<name>A0A4Y3R027_STRCI</name>
<dbReference type="Proteomes" id="UP000319210">
    <property type="component" value="Unassembled WGS sequence"/>
</dbReference>
<dbReference type="EMBL" id="BJMM01000017">
    <property type="protein sequence ID" value="GEB51026.1"/>
    <property type="molecule type" value="Genomic_DNA"/>
</dbReference>
<accession>A0A4Y3R027</accession>